<dbReference type="Proteomes" id="UP001501758">
    <property type="component" value="Unassembled WGS sequence"/>
</dbReference>
<proteinExistence type="predicted"/>
<dbReference type="EMBL" id="BAAAGE010000002">
    <property type="protein sequence ID" value="GAA0720451.1"/>
    <property type="molecule type" value="Genomic_DNA"/>
</dbReference>
<evidence type="ECO:0000313" key="1">
    <source>
        <dbReference type="EMBL" id="GAA0720451.1"/>
    </source>
</evidence>
<comment type="caution">
    <text evidence="1">The sequence shown here is derived from an EMBL/GenBank/DDBJ whole genome shotgun (WGS) entry which is preliminary data.</text>
</comment>
<name>A0ABN1ISD3_9FLAO</name>
<sequence>MLVFNQSCKTTKTPKIEKETQVNTNNKISAGYKKGILKMTRLRSCPYTMTVDSYSDSLDPVNIEDFFKEGNVPEKVWVKFTSLRRQNRCGKGRPIHITAIEERLD</sequence>
<accession>A0ABN1ISD3</accession>
<evidence type="ECO:0000313" key="2">
    <source>
        <dbReference type="Proteomes" id="UP001501758"/>
    </source>
</evidence>
<keyword evidence="2" id="KW-1185">Reference proteome</keyword>
<protein>
    <submittedName>
        <fullName evidence="1">Uncharacterized protein</fullName>
    </submittedName>
</protein>
<organism evidence="1 2">
    <name type="scientific">Aquimarina litoralis</name>
    <dbReference type="NCBI Taxonomy" id="584605"/>
    <lineage>
        <taxon>Bacteria</taxon>
        <taxon>Pseudomonadati</taxon>
        <taxon>Bacteroidota</taxon>
        <taxon>Flavobacteriia</taxon>
        <taxon>Flavobacteriales</taxon>
        <taxon>Flavobacteriaceae</taxon>
        <taxon>Aquimarina</taxon>
    </lineage>
</organism>
<gene>
    <name evidence="1" type="ORF">GCM10009430_20640</name>
</gene>
<reference evidence="1 2" key="1">
    <citation type="journal article" date="2019" name="Int. J. Syst. Evol. Microbiol.">
        <title>The Global Catalogue of Microorganisms (GCM) 10K type strain sequencing project: providing services to taxonomists for standard genome sequencing and annotation.</title>
        <authorList>
            <consortium name="The Broad Institute Genomics Platform"/>
            <consortium name="The Broad Institute Genome Sequencing Center for Infectious Disease"/>
            <person name="Wu L."/>
            <person name="Ma J."/>
        </authorList>
    </citation>
    <scope>NUCLEOTIDE SEQUENCE [LARGE SCALE GENOMIC DNA]</scope>
    <source>
        <strain evidence="1 2">JCM 15974</strain>
    </source>
</reference>